<dbReference type="EMBL" id="BTSY01000001">
    <property type="protein sequence ID" value="GMT10220.1"/>
    <property type="molecule type" value="Genomic_DNA"/>
</dbReference>
<keyword evidence="1" id="KW-0472">Membrane</keyword>
<feature type="chain" id="PRO_5043484456" evidence="2">
    <location>
        <begin position="22"/>
        <end position="785"/>
    </location>
</feature>
<keyword evidence="4" id="KW-1185">Reference proteome</keyword>
<keyword evidence="1" id="KW-0812">Transmembrane</keyword>
<feature type="transmembrane region" description="Helical" evidence="1">
    <location>
        <begin position="593"/>
        <end position="614"/>
    </location>
</feature>
<feature type="signal peptide" evidence="2">
    <location>
        <begin position="1"/>
        <end position="21"/>
    </location>
</feature>
<evidence type="ECO:0000313" key="4">
    <source>
        <dbReference type="Proteomes" id="UP001432322"/>
    </source>
</evidence>
<evidence type="ECO:0000256" key="2">
    <source>
        <dbReference type="SAM" id="SignalP"/>
    </source>
</evidence>
<name>A0AAV5USS8_9BILA</name>
<feature type="non-terminal residue" evidence="3">
    <location>
        <position position="785"/>
    </location>
</feature>
<sequence>SLSVFLLQLIDLSCECLIVLSLQLLYRLQLQFLGGESISEALVLSAKLLLNQIVLSLKSLGNILLRPLLCFLQSRSHGFQPLLVSLDISSIIECRRVGNQFANVRLHQTTLGTKSLLLHALLLFLLFLSTLLLAVFLLCSRCSRGRGCCSCSSDSIGHRLLLQLAHNVNHRMVARSQLLVLFLKFGHFLLQLGDLFRLINGGRGGIEIGRLLELNHFLNDGLGDRDDNLGSTLLLLLEGLLEKSSPLVEFLDLDISGGAGGFVSLLGGIDLLLSLLEGLALLLELRFLKNQLGDHLILLLLSLLETLHFLGQIVDHLLECLSVGGMSSLALLLFLLQLIAFSVLLLVTLLKALLHLFHLSESLRDGLGVLARFGEQYLLTDGGILANLILQNCLFVHLLLLGCTLLRVLQLILQIGDSIGSSLDLSLQFLQFFLVIDHNGGRRYDHCSCSSCGSLSQNLSLMTKLVSLHSESSQLRFQFHLGRCGKGRLVGELVHRASVALKLLLDLSLLVLHGHKSSSTLIDLSLGTGRISDGAGRICGSVSEVVVKVLDVFQLDLINSGKASDNLVCVEILQREMARDSGRRCSSRRGRRSLFLISLLVLLSLRLNKLFLVLDLLNLLGRLLGFLASISGSVGLLSGFSLRWRSLDGRNLFFLSDRLGHNFLLDGTLLLDRALLLLGLFRLKLLFLGDRLRLFLGRFGNLGLVLLDVGRCGCLLLLLFLLLLMLLLLLFLVILLGGGIVKQGDLLVGHRLGEGVLVLAPHLVQNKDDERHDRRRDCDRRQNLH</sequence>
<feature type="non-terminal residue" evidence="3">
    <location>
        <position position="1"/>
    </location>
</feature>
<organism evidence="3 4">
    <name type="scientific">Pristionchus fissidentatus</name>
    <dbReference type="NCBI Taxonomy" id="1538716"/>
    <lineage>
        <taxon>Eukaryota</taxon>
        <taxon>Metazoa</taxon>
        <taxon>Ecdysozoa</taxon>
        <taxon>Nematoda</taxon>
        <taxon>Chromadorea</taxon>
        <taxon>Rhabditida</taxon>
        <taxon>Rhabditina</taxon>
        <taxon>Diplogasteromorpha</taxon>
        <taxon>Diplogasteroidea</taxon>
        <taxon>Neodiplogasteridae</taxon>
        <taxon>Pristionchus</taxon>
    </lineage>
</organism>
<feature type="transmembrane region" description="Helical" evidence="1">
    <location>
        <begin position="715"/>
        <end position="741"/>
    </location>
</feature>
<comment type="caution">
    <text evidence="3">The sequence shown here is derived from an EMBL/GenBank/DDBJ whole genome shotgun (WGS) entry which is preliminary data.</text>
</comment>
<keyword evidence="2" id="KW-0732">Signal</keyword>
<feature type="transmembrane region" description="Helical" evidence="1">
    <location>
        <begin position="295"/>
        <end position="314"/>
    </location>
</feature>
<feature type="transmembrane region" description="Helical" evidence="1">
    <location>
        <begin position="259"/>
        <end position="283"/>
    </location>
</feature>
<proteinExistence type="predicted"/>
<evidence type="ECO:0000256" key="1">
    <source>
        <dbReference type="SAM" id="Phobius"/>
    </source>
</evidence>
<dbReference type="Proteomes" id="UP001432322">
    <property type="component" value="Unassembled WGS sequence"/>
</dbReference>
<dbReference type="AlphaFoldDB" id="A0AAV5USS8"/>
<feature type="transmembrane region" description="Helical" evidence="1">
    <location>
        <begin position="620"/>
        <end position="642"/>
    </location>
</feature>
<reference evidence="3" key="1">
    <citation type="submission" date="2023-10" db="EMBL/GenBank/DDBJ databases">
        <title>Genome assembly of Pristionchus species.</title>
        <authorList>
            <person name="Yoshida K."/>
            <person name="Sommer R.J."/>
        </authorList>
    </citation>
    <scope>NUCLEOTIDE SEQUENCE</scope>
    <source>
        <strain evidence="3">RS5133</strain>
    </source>
</reference>
<accession>A0AAV5USS8</accession>
<gene>
    <name evidence="3" type="ORF">PFISCL1PPCAC_1517</name>
</gene>
<feature type="transmembrane region" description="Helical" evidence="1">
    <location>
        <begin position="326"/>
        <end position="354"/>
    </location>
</feature>
<protein>
    <submittedName>
        <fullName evidence="3">Uncharacterized protein</fullName>
    </submittedName>
</protein>
<keyword evidence="1" id="KW-1133">Transmembrane helix</keyword>
<feature type="transmembrane region" description="Helical" evidence="1">
    <location>
        <begin position="178"/>
        <end position="199"/>
    </location>
</feature>
<evidence type="ECO:0000313" key="3">
    <source>
        <dbReference type="EMBL" id="GMT10220.1"/>
    </source>
</evidence>
<feature type="transmembrane region" description="Helical" evidence="1">
    <location>
        <begin position="116"/>
        <end position="138"/>
    </location>
</feature>